<proteinExistence type="predicted"/>
<name>A0ACC3MDM4_9PEZI</name>
<gene>
    <name evidence="1" type="ORF">LTR37_019617</name>
</gene>
<accession>A0ACC3MDM4</accession>
<evidence type="ECO:0000313" key="1">
    <source>
        <dbReference type="EMBL" id="KAK3686636.1"/>
    </source>
</evidence>
<sequence>MVSLSQRMRKLQTKLLAIRHGSGALVLPKDVKRIHMRFGAKINGGHMGPRKFWRHELVRLKYHNPAVPMTVERIRTTQTPDTEATLSIHFTASTSSPQTSPDSATSSPAPTDSTTSTSSPSSHDPTERVETIDMKDRTNSQILQEVVKLTKAYPVEPTQQELEEMRLLEEQRVRSERDSKMSAEVRARVKREKEIMEQARGDMAGQAA</sequence>
<dbReference type="Proteomes" id="UP001281147">
    <property type="component" value="Unassembled WGS sequence"/>
</dbReference>
<evidence type="ECO:0000313" key="2">
    <source>
        <dbReference type="Proteomes" id="UP001281147"/>
    </source>
</evidence>
<protein>
    <submittedName>
        <fullName evidence="1">Uncharacterized protein</fullName>
    </submittedName>
</protein>
<dbReference type="EMBL" id="JAUTXU010000309">
    <property type="protein sequence ID" value="KAK3686636.1"/>
    <property type="molecule type" value="Genomic_DNA"/>
</dbReference>
<keyword evidence="2" id="KW-1185">Reference proteome</keyword>
<comment type="caution">
    <text evidence="1">The sequence shown here is derived from an EMBL/GenBank/DDBJ whole genome shotgun (WGS) entry which is preliminary data.</text>
</comment>
<reference evidence="1" key="1">
    <citation type="submission" date="2023-07" db="EMBL/GenBank/DDBJ databases">
        <title>Black Yeasts Isolated from many extreme environments.</title>
        <authorList>
            <person name="Coleine C."/>
            <person name="Stajich J.E."/>
            <person name="Selbmann L."/>
        </authorList>
    </citation>
    <scope>NUCLEOTIDE SEQUENCE</scope>
    <source>
        <strain evidence="1">CCFEE 5714</strain>
    </source>
</reference>
<organism evidence="1 2">
    <name type="scientific">Vermiconidia calcicola</name>
    <dbReference type="NCBI Taxonomy" id="1690605"/>
    <lineage>
        <taxon>Eukaryota</taxon>
        <taxon>Fungi</taxon>
        <taxon>Dikarya</taxon>
        <taxon>Ascomycota</taxon>
        <taxon>Pezizomycotina</taxon>
        <taxon>Dothideomycetes</taxon>
        <taxon>Dothideomycetidae</taxon>
        <taxon>Mycosphaerellales</taxon>
        <taxon>Extremaceae</taxon>
        <taxon>Vermiconidia</taxon>
    </lineage>
</organism>